<evidence type="ECO:0000256" key="1">
    <source>
        <dbReference type="SAM" id="MobiDB-lite"/>
    </source>
</evidence>
<accession>A0A9P6Y9D4</accession>
<evidence type="ECO:0000313" key="3">
    <source>
        <dbReference type="Proteomes" id="UP000740926"/>
    </source>
</evidence>
<sequence length="199" mass="21156">MEHQRIGLQQCGHAGQGQPHQDLVADQQAGQCGVAATHAATAGGGQQGEGTGAGQGEEHQHGDQKRPQVLDAHPRHGGVLLLRGAAIVGQRRAWRQRAGGAAGHARQQRLQVLAQLRVQLPHRRRELLAMRAHQLQRNAAANAVEQQLQTPGLHILAQVQPGFVGDAFAGHGPAPHHIGVVADQRTAHRNHAAAPFDVE</sequence>
<dbReference type="Proteomes" id="UP000740926">
    <property type="component" value="Unassembled WGS sequence"/>
</dbReference>
<evidence type="ECO:0000313" key="2">
    <source>
        <dbReference type="EMBL" id="KAG1542674.1"/>
    </source>
</evidence>
<name>A0A9P6Y9D4_9FUNG</name>
<keyword evidence="3" id="KW-1185">Reference proteome</keyword>
<comment type="caution">
    <text evidence="2">The sequence shown here is derived from an EMBL/GenBank/DDBJ whole genome shotgun (WGS) entry which is preliminary data.</text>
</comment>
<protein>
    <submittedName>
        <fullName evidence="2">Uncharacterized protein</fullName>
    </submittedName>
</protein>
<dbReference type="AlphaFoldDB" id="A0A9P6Y9D4"/>
<gene>
    <name evidence="2" type="ORF">G6F50_014075</name>
</gene>
<feature type="compositionally biased region" description="Basic and acidic residues" evidence="1">
    <location>
        <begin position="56"/>
        <end position="71"/>
    </location>
</feature>
<feature type="compositionally biased region" description="Gly residues" evidence="1">
    <location>
        <begin position="42"/>
        <end position="55"/>
    </location>
</feature>
<feature type="region of interest" description="Disordered" evidence="1">
    <location>
        <begin position="1"/>
        <end position="21"/>
    </location>
</feature>
<feature type="region of interest" description="Disordered" evidence="1">
    <location>
        <begin position="40"/>
        <end position="71"/>
    </location>
</feature>
<proteinExistence type="predicted"/>
<dbReference type="EMBL" id="JAANIU010006285">
    <property type="protein sequence ID" value="KAG1542674.1"/>
    <property type="molecule type" value="Genomic_DNA"/>
</dbReference>
<reference evidence="2 3" key="1">
    <citation type="journal article" date="2020" name="Microb. Genom.">
        <title>Genetic diversity of clinical and environmental Mucorales isolates obtained from an investigation of mucormycosis cases among solid organ transplant recipients.</title>
        <authorList>
            <person name="Nguyen M.H."/>
            <person name="Kaul D."/>
            <person name="Muto C."/>
            <person name="Cheng S.J."/>
            <person name="Richter R.A."/>
            <person name="Bruno V.M."/>
            <person name="Liu G."/>
            <person name="Beyhan S."/>
            <person name="Sundermann A.J."/>
            <person name="Mounaud S."/>
            <person name="Pasculle A.W."/>
            <person name="Nierman W.C."/>
            <person name="Driscoll E."/>
            <person name="Cumbie R."/>
            <person name="Clancy C.J."/>
            <person name="Dupont C.L."/>
        </authorList>
    </citation>
    <scope>NUCLEOTIDE SEQUENCE [LARGE SCALE GENOMIC DNA]</scope>
    <source>
        <strain evidence="2 3">GL24</strain>
    </source>
</reference>
<organism evidence="2 3">
    <name type="scientific">Rhizopus delemar</name>
    <dbReference type="NCBI Taxonomy" id="936053"/>
    <lineage>
        <taxon>Eukaryota</taxon>
        <taxon>Fungi</taxon>
        <taxon>Fungi incertae sedis</taxon>
        <taxon>Mucoromycota</taxon>
        <taxon>Mucoromycotina</taxon>
        <taxon>Mucoromycetes</taxon>
        <taxon>Mucorales</taxon>
        <taxon>Mucorineae</taxon>
        <taxon>Rhizopodaceae</taxon>
        <taxon>Rhizopus</taxon>
    </lineage>
</organism>